<reference evidence="1 2" key="1">
    <citation type="submission" date="2020-03" db="EMBL/GenBank/DDBJ databases">
        <title>Genomic Encyclopedia of Type Strains, Phase IV (KMG-IV): sequencing the most valuable type-strain genomes for metagenomic binning, comparative biology and taxonomic classification.</title>
        <authorList>
            <person name="Goeker M."/>
        </authorList>
    </citation>
    <scope>NUCLEOTIDE SEQUENCE [LARGE SCALE GENOMIC DNA]</scope>
    <source>
        <strain evidence="1 2">DSM 105096</strain>
    </source>
</reference>
<protein>
    <submittedName>
        <fullName evidence="1">Uncharacterized protein</fullName>
    </submittedName>
</protein>
<gene>
    <name evidence="1" type="ORF">GGR27_002026</name>
</gene>
<evidence type="ECO:0000313" key="1">
    <source>
        <dbReference type="EMBL" id="NJC26527.1"/>
    </source>
</evidence>
<accession>A0ABX0XBE9</accession>
<proteinExistence type="predicted"/>
<sequence>MSTAVKDQLWRLVKSLNKAEKRNFKIFATRAGGTAESKFVLLFNSLDKATELDDALVMRRLKLSPGKYSNLKRHLYQELLKSLRLIHIDKEIDIELREQIDFSRILYGKGHYLDALRTLERAKAKAIEHNQDLLHLEILEFQKLIEARHVTLSRQVTDKMDILLNESAEKSHSILTTSELLNMNIQIHGRYIERGHGRTPNEIAQTKEFWADIQTARVTSATARSTFHQQVNRLQAGMWYQYIQLNFEESLEAAQSAVTLFTLSRQMTVKDPDLYLRCLYYVTVFAYLTEQPTVIRKYRARLSAFLEDDKVKFNENSLRIGVVYRKLSRYNELFQAGRLAEAYAFSQRVAADYQSGVFVPAEHRWGLFLYKSAAAAFLVSRYSDAIDDLNDIVNMKTGTHREDLLISTKLLHALCNYQMEHYSLVDYHLTSLARLLRRSRETAELHRLMVAGLRKLISLPVAERAPVFARLTAQIDALRADPFERKALTYLEVGYWLSLHE</sequence>
<evidence type="ECO:0000313" key="2">
    <source>
        <dbReference type="Proteomes" id="UP000770785"/>
    </source>
</evidence>
<comment type="caution">
    <text evidence="1">The sequence shown here is derived from an EMBL/GenBank/DDBJ whole genome shotgun (WGS) entry which is preliminary data.</text>
</comment>
<dbReference type="RefSeq" id="WP_168037261.1">
    <property type="nucleotide sequence ID" value="NZ_JAATJH010000002.1"/>
</dbReference>
<organism evidence="1 2">
    <name type="scientific">Neolewinella antarctica</name>
    <dbReference type="NCBI Taxonomy" id="442734"/>
    <lineage>
        <taxon>Bacteria</taxon>
        <taxon>Pseudomonadati</taxon>
        <taxon>Bacteroidota</taxon>
        <taxon>Saprospiria</taxon>
        <taxon>Saprospirales</taxon>
        <taxon>Lewinellaceae</taxon>
        <taxon>Neolewinella</taxon>
    </lineage>
</organism>
<keyword evidence="2" id="KW-1185">Reference proteome</keyword>
<dbReference type="Proteomes" id="UP000770785">
    <property type="component" value="Unassembled WGS sequence"/>
</dbReference>
<name>A0ABX0XBE9_9BACT</name>
<dbReference type="EMBL" id="JAATJH010000002">
    <property type="protein sequence ID" value="NJC26527.1"/>
    <property type="molecule type" value="Genomic_DNA"/>
</dbReference>